<dbReference type="EMBL" id="PIPJ01000003">
    <property type="protein sequence ID" value="RUO21243.1"/>
    <property type="molecule type" value="Genomic_DNA"/>
</dbReference>
<name>A0A432VX01_9GAMM</name>
<dbReference type="InterPro" id="IPR031571">
    <property type="entry name" value="RcpC_dom"/>
</dbReference>
<evidence type="ECO:0000313" key="4">
    <source>
        <dbReference type="Proteomes" id="UP000288395"/>
    </source>
</evidence>
<dbReference type="AlphaFoldDB" id="A0A432VX01"/>
<evidence type="ECO:0000256" key="1">
    <source>
        <dbReference type="SAM" id="Phobius"/>
    </source>
</evidence>
<evidence type="ECO:0000313" key="3">
    <source>
        <dbReference type="EMBL" id="RUO21243.1"/>
    </source>
</evidence>
<proteinExistence type="predicted"/>
<dbReference type="InterPro" id="IPR017592">
    <property type="entry name" value="Pilus_assmbl_Flp-typ_CpaB"/>
</dbReference>
<dbReference type="NCBIfam" id="TIGR03177">
    <property type="entry name" value="pilus_cpaB"/>
    <property type="match status" value="1"/>
</dbReference>
<keyword evidence="1" id="KW-1133">Transmembrane helix</keyword>
<organism evidence="3 4">
    <name type="scientific">Aliidiomarina iranensis</name>
    <dbReference type="NCBI Taxonomy" id="1434071"/>
    <lineage>
        <taxon>Bacteria</taxon>
        <taxon>Pseudomonadati</taxon>
        <taxon>Pseudomonadota</taxon>
        <taxon>Gammaproteobacteria</taxon>
        <taxon>Alteromonadales</taxon>
        <taxon>Idiomarinaceae</taxon>
        <taxon>Aliidiomarina</taxon>
    </lineage>
</organism>
<keyword evidence="1" id="KW-0812">Transmembrane</keyword>
<dbReference type="CDD" id="cd11614">
    <property type="entry name" value="SAF_CpaB_FlgA_like"/>
    <property type="match status" value="1"/>
</dbReference>
<accession>A0A432VX01</accession>
<feature type="transmembrane region" description="Helical" evidence="1">
    <location>
        <begin position="31"/>
        <end position="53"/>
    </location>
</feature>
<gene>
    <name evidence="3" type="primary">cpaB</name>
    <name evidence="3" type="ORF">CWE08_06585</name>
</gene>
<keyword evidence="4" id="KW-1185">Reference proteome</keyword>
<protein>
    <submittedName>
        <fullName evidence="3">Flp pilus assembly protein CpaB</fullName>
    </submittedName>
</protein>
<keyword evidence="1" id="KW-0472">Membrane</keyword>
<reference evidence="4" key="1">
    <citation type="journal article" date="2018" name="Front. Microbiol.">
        <title>Genome-Based Analysis Reveals the Taxonomy and Diversity of the Family Idiomarinaceae.</title>
        <authorList>
            <person name="Liu Y."/>
            <person name="Lai Q."/>
            <person name="Shao Z."/>
        </authorList>
    </citation>
    <scope>NUCLEOTIDE SEQUENCE [LARGE SCALE GENOMIC DNA]</scope>
    <source>
        <strain evidence="4">GBPy7</strain>
    </source>
</reference>
<dbReference type="Proteomes" id="UP000288395">
    <property type="component" value="Unassembled WGS sequence"/>
</dbReference>
<feature type="domain" description="Flp pilus assembly protein RcpC/CpaB" evidence="2">
    <location>
        <begin position="150"/>
        <end position="248"/>
    </location>
</feature>
<evidence type="ECO:0000259" key="2">
    <source>
        <dbReference type="Pfam" id="PF16976"/>
    </source>
</evidence>
<comment type="caution">
    <text evidence="3">The sequence shown here is derived from an EMBL/GenBank/DDBJ whole genome shotgun (WGS) entry which is preliminary data.</text>
</comment>
<dbReference type="Pfam" id="PF16976">
    <property type="entry name" value="RcpC"/>
    <property type="match status" value="1"/>
</dbReference>
<sequence>MYYRGNAEETIVCTFTAEGTAVFKGKFFKGIFLPLAIGLICALISAVLLYQYVQDLQVKQLADSRVQIEPAKPKIPVVVSTQGLHPGMPLNLDDLRVRELDETSLPSDIVHPHEAELLVGRTVRADLTQAIRSGKPLQWLHLQPLAAASFASTLPPGSVPLSFSISSLQQHAGLLKPGDTIDLYANMQGNAELILERAVVMATGHITQASQEQSSGVVNTGQSLRPEAYQQITVAVPLADYFKIHQISENQMLLPILRDAKDPVRVEGLAGFSSVEIITPGSHTAVPNFSQYGGY</sequence>